<gene>
    <name evidence="1" type="ORF">NQ176_g6190</name>
</gene>
<comment type="caution">
    <text evidence="1">The sequence shown here is derived from an EMBL/GenBank/DDBJ whole genome shotgun (WGS) entry which is preliminary data.</text>
</comment>
<evidence type="ECO:0000313" key="2">
    <source>
        <dbReference type="Proteomes" id="UP001143910"/>
    </source>
</evidence>
<protein>
    <submittedName>
        <fullName evidence="1">Uncharacterized protein</fullName>
    </submittedName>
</protein>
<organism evidence="1 2">
    <name type="scientific">Zarea fungicola</name>
    <dbReference type="NCBI Taxonomy" id="93591"/>
    <lineage>
        <taxon>Eukaryota</taxon>
        <taxon>Fungi</taxon>
        <taxon>Dikarya</taxon>
        <taxon>Ascomycota</taxon>
        <taxon>Pezizomycotina</taxon>
        <taxon>Sordariomycetes</taxon>
        <taxon>Hypocreomycetidae</taxon>
        <taxon>Hypocreales</taxon>
        <taxon>Cordycipitaceae</taxon>
        <taxon>Zarea</taxon>
    </lineage>
</organism>
<proteinExistence type="predicted"/>
<accession>A0ACC1N4L2</accession>
<name>A0ACC1N4L2_9HYPO</name>
<keyword evidence="2" id="KW-1185">Reference proteome</keyword>
<dbReference type="Proteomes" id="UP001143910">
    <property type="component" value="Unassembled WGS sequence"/>
</dbReference>
<evidence type="ECO:0000313" key="1">
    <source>
        <dbReference type="EMBL" id="KAJ2974187.1"/>
    </source>
</evidence>
<dbReference type="EMBL" id="JANJQO010000863">
    <property type="protein sequence ID" value="KAJ2974187.1"/>
    <property type="molecule type" value="Genomic_DNA"/>
</dbReference>
<sequence length="888" mass="94549">MSHVGLLNLPNELFLVLEGFLSTASINALVRTCRLFFDMFDHRLYLSNARQGDSSALKWAVHEGLLGTTKKALAAGADVNSRRSIVQSKRDPKGSIYATTLMDNIPYTTPLTMAVDAGNLEIAALLMAAGAEVDVNPAENGGCAPLLSAVGRDDLDMVELLLSSGCIDLISPLRYGTNILTIAVRNACIQLIPYILDNVKEADLHRPMGTSPLSIAVQTSRSDVVQLLLDSPKINHTLADDTGRTALSWAATVEVAIGHEGILQLLIGSGKFDLNSIDRHGRSPIALAAEAGNHDGVALLLATPGVDPNLLDNNGLSPILLALQHEQVEAVGILMASDKVITPVDALFRLACEKALTVVTRAMLELYKPGEYTGANGSTWLHVAAFHGRTDVVKALLRNGDVSINEQMLDGSTALICAVKEKRRATIAALLQAGADVSIITSEGWSVLCYACQSNNVGLVKQLLQKGCDITAATSTGETALHLACVHGDVSIVRVLLENGADPLLRSNNGKTALHVACASRWEQTVALLLEHIPHAHPILQTGRTPLHDACAAGHTGITALLLSHGADPLAELENGTTPLEMACQGLPIIAKMLLGKGADPLKITSDGNTLLHKACLNNTPKVAALLLQYGADPNVADNSSTTPLHIACSGTSQMLVRTLLKHGADVTATKLDGSTPLHDACRSRYVIDQTVVVQRLVEKGANVNARLQNGQTPLHLACIAHSEHLPPVLLECGADLLAEFTETTTGRCITPLHLLCRWVRGASPIPLLSRLLGQVDPAASHIWDSSWTPLHEAATVLNSKAVKLLLEQGANPMAQTENGNTALHLIFLHATFDPVEIRKATEIITVLLDTSQIEVNHRNYAGKTALGEGSDVPEELRTVLKQRGCLE</sequence>
<reference evidence="1" key="1">
    <citation type="submission" date="2022-08" db="EMBL/GenBank/DDBJ databases">
        <title>Genome Sequence of Lecanicillium fungicola.</title>
        <authorList>
            <person name="Buettner E."/>
        </authorList>
    </citation>
    <scope>NUCLEOTIDE SEQUENCE</scope>
    <source>
        <strain evidence="1">Babe33</strain>
    </source>
</reference>